<evidence type="ECO:0000313" key="2">
    <source>
        <dbReference type="EMBL" id="MDN4488528.1"/>
    </source>
</evidence>
<keyword evidence="3" id="KW-1185">Reference proteome</keyword>
<reference evidence="2" key="1">
    <citation type="submission" date="2023-06" db="EMBL/GenBank/DDBJ databases">
        <title>Sysu t00039.</title>
        <authorList>
            <person name="Gao L."/>
            <person name="Fang B.-Z."/>
            <person name="Li W.-J."/>
        </authorList>
    </citation>
    <scope>NUCLEOTIDE SEQUENCE</scope>
    <source>
        <strain evidence="2">SYSU T00039</strain>
    </source>
</reference>
<dbReference type="InterPro" id="IPR025323">
    <property type="entry name" value="DUF4229"/>
</dbReference>
<feature type="transmembrane region" description="Helical" evidence="1">
    <location>
        <begin position="30"/>
        <end position="47"/>
    </location>
</feature>
<sequence>MRVLAYWAARTGIFLAVLGILWLVGWRDLLVFVAAFVVAWLVSYLALPGLKAGAAAQMDGWITRSERGIRAAAAEEDAEIENGPTRP</sequence>
<dbReference type="Pfam" id="PF14012">
    <property type="entry name" value="DUF4229"/>
    <property type="match status" value="1"/>
</dbReference>
<protein>
    <submittedName>
        <fullName evidence="2">DUF4229 domain-containing protein</fullName>
    </submittedName>
</protein>
<dbReference type="RefSeq" id="WP_301119435.1">
    <property type="nucleotide sequence ID" value="NZ_JAUHPX010000005.1"/>
</dbReference>
<evidence type="ECO:0000256" key="1">
    <source>
        <dbReference type="SAM" id="Phobius"/>
    </source>
</evidence>
<proteinExistence type="predicted"/>
<dbReference type="EMBL" id="JAUHPX010000005">
    <property type="protein sequence ID" value="MDN4488528.1"/>
    <property type="molecule type" value="Genomic_DNA"/>
</dbReference>
<comment type="caution">
    <text evidence="2">The sequence shown here is derived from an EMBL/GenBank/DDBJ whole genome shotgun (WGS) entry which is preliminary data.</text>
</comment>
<evidence type="ECO:0000313" key="3">
    <source>
        <dbReference type="Proteomes" id="UP001172737"/>
    </source>
</evidence>
<keyword evidence="1" id="KW-0812">Transmembrane</keyword>
<name>A0AAW7M5Y4_9MICO</name>
<keyword evidence="1" id="KW-1133">Transmembrane helix</keyword>
<feature type="transmembrane region" description="Helical" evidence="1">
    <location>
        <begin position="7"/>
        <end position="24"/>
    </location>
</feature>
<dbReference type="AlphaFoldDB" id="A0AAW7M5Y4"/>
<organism evidence="2 3">
    <name type="scientific">Demequina lignilytica</name>
    <dbReference type="NCBI Taxonomy" id="3051663"/>
    <lineage>
        <taxon>Bacteria</taxon>
        <taxon>Bacillati</taxon>
        <taxon>Actinomycetota</taxon>
        <taxon>Actinomycetes</taxon>
        <taxon>Micrococcales</taxon>
        <taxon>Demequinaceae</taxon>
        <taxon>Demequina</taxon>
    </lineage>
</organism>
<dbReference type="Proteomes" id="UP001172737">
    <property type="component" value="Unassembled WGS sequence"/>
</dbReference>
<accession>A0AAW7M5Y4</accession>
<keyword evidence="1" id="KW-0472">Membrane</keyword>
<gene>
    <name evidence="2" type="ORF">QQX10_10150</name>
</gene>